<dbReference type="GO" id="GO:0005634">
    <property type="term" value="C:nucleus"/>
    <property type="evidence" value="ECO:0007669"/>
    <property type="project" value="UniProtKB-SubCell"/>
</dbReference>
<dbReference type="PROSITE" id="PS51032">
    <property type="entry name" value="AP2_ERF"/>
    <property type="match status" value="1"/>
</dbReference>
<dbReference type="Proteomes" id="UP001190700">
    <property type="component" value="Unassembled WGS sequence"/>
</dbReference>
<dbReference type="GO" id="GO:0003677">
    <property type="term" value="F:DNA binding"/>
    <property type="evidence" value="ECO:0007669"/>
    <property type="project" value="UniProtKB-KW"/>
</dbReference>
<keyword evidence="10" id="KW-1185">Reference proteome</keyword>
<feature type="signal peptide" evidence="7">
    <location>
        <begin position="1"/>
        <end position="28"/>
    </location>
</feature>
<proteinExistence type="predicted"/>
<evidence type="ECO:0000256" key="6">
    <source>
        <dbReference type="SAM" id="MobiDB-lite"/>
    </source>
</evidence>
<dbReference type="InterPro" id="IPR001471">
    <property type="entry name" value="AP2/ERF_dom"/>
</dbReference>
<reference evidence="9 10" key="1">
    <citation type="journal article" date="2015" name="Genome Biol. Evol.">
        <title>Comparative Genomics of a Bacterivorous Green Alga Reveals Evolutionary Causalities and Consequences of Phago-Mixotrophic Mode of Nutrition.</title>
        <authorList>
            <person name="Burns J.A."/>
            <person name="Paasch A."/>
            <person name="Narechania A."/>
            <person name="Kim E."/>
        </authorList>
    </citation>
    <scope>NUCLEOTIDE SEQUENCE [LARGE SCALE GENOMIC DNA]</scope>
    <source>
        <strain evidence="9 10">PLY_AMNH</strain>
    </source>
</reference>
<dbReference type="AlphaFoldDB" id="A0AAE0C6S7"/>
<dbReference type="Gene3D" id="3.30.730.10">
    <property type="entry name" value="AP2/ERF domain"/>
    <property type="match status" value="1"/>
</dbReference>
<name>A0AAE0C6S7_9CHLO</name>
<evidence type="ECO:0000259" key="8">
    <source>
        <dbReference type="PROSITE" id="PS51032"/>
    </source>
</evidence>
<keyword evidence="5" id="KW-0539">Nucleus</keyword>
<keyword evidence="4" id="KW-0804">Transcription</keyword>
<dbReference type="GO" id="GO:0003700">
    <property type="term" value="F:DNA-binding transcription factor activity"/>
    <property type="evidence" value="ECO:0007669"/>
    <property type="project" value="InterPro"/>
</dbReference>
<dbReference type="InterPro" id="IPR016177">
    <property type="entry name" value="DNA-bd_dom_sf"/>
</dbReference>
<dbReference type="InterPro" id="IPR036955">
    <property type="entry name" value="AP2/ERF_dom_sf"/>
</dbReference>
<keyword evidence="2" id="KW-0805">Transcription regulation</keyword>
<evidence type="ECO:0000256" key="7">
    <source>
        <dbReference type="SAM" id="SignalP"/>
    </source>
</evidence>
<gene>
    <name evidence="9" type="ORF">CYMTET_41810</name>
</gene>
<evidence type="ECO:0000256" key="2">
    <source>
        <dbReference type="ARBA" id="ARBA00023015"/>
    </source>
</evidence>
<evidence type="ECO:0000256" key="4">
    <source>
        <dbReference type="ARBA" id="ARBA00023163"/>
    </source>
</evidence>
<comment type="caution">
    <text evidence="9">The sequence shown here is derived from an EMBL/GenBank/DDBJ whole genome shotgun (WGS) entry which is preliminary data.</text>
</comment>
<evidence type="ECO:0000313" key="10">
    <source>
        <dbReference type="Proteomes" id="UP001190700"/>
    </source>
</evidence>
<feature type="domain" description="AP2/ERF" evidence="8">
    <location>
        <begin position="45"/>
        <end position="102"/>
    </location>
</feature>
<evidence type="ECO:0000256" key="5">
    <source>
        <dbReference type="ARBA" id="ARBA00023242"/>
    </source>
</evidence>
<accession>A0AAE0C6S7</accession>
<sequence>MGKLLRSLCVKVVLTWSTWWQWGQLAMAHPSAKAVAGWEQNWVGPRPGVIWDKRRKRWRVELTVDSCCCHVGYFDDEESAAEAYDRASRELRGADIHEGNFPGSPRRHADEEVIGAPEPHGNHDQGAVTRQPPPDVQAVKNEGRAEGPSQERDPVIGQRVLCWWDKYGWCAGTIVSCGKASKEYKVFRASSFTRP</sequence>
<evidence type="ECO:0000256" key="1">
    <source>
        <dbReference type="ARBA" id="ARBA00004123"/>
    </source>
</evidence>
<dbReference type="EMBL" id="LGRX02027823">
    <property type="protein sequence ID" value="KAK3248734.1"/>
    <property type="molecule type" value="Genomic_DNA"/>
</dbReference>
<evidence type="ECO:0000313" key="9">
    <source>
        <dbReference type="EMBL" id="KAK3248734.1"/>
    </source>
</evidence>
<keyword evidence="7" id="KW-0732">Signal</keyword>
<evidence type="ECO:0000256" key="3">
    <source>
        <dbReference type="ARBA" id="ARBA00023125"/>
    </source>
</evidence>
<dbReference type="SUPFAM" id="SSF54171">
    <property type="entry name" value="DNA-binding domain"/>
    <property type="match status" value="1"/>
</dbReference>
<protein>
    <recommendedName>
        <fullName evidence="8">AP2/ERF domain-containing protein</fullName>
    </recommendedName>
</protein>
<feature type="compositionally biased region" description="Basic and acidic residues" evidence="6">
    <location>
        <begin position="141"/>
        <end position="152"/>
    </location>
</feature>
<feature type="region of interest" description="Disordered" evidence="6">
    <location>
        <begin position="95"/>
        <end position="152"/>
    </location>
</feature>
<feature type="chain" id="PRO_5041977204" description="AP2/ERF domain-containing protein" evidence="7">
    <location>
        <begin position="29"/>
        <end position="195"/>
    </location>
</feature>
<keyword evidence="3" id="KW-0238">DNA-binding</keyword>
<organism evidence="9 10">
    <name type="scientific">Cymbomonas tetramitiformis</name>
    <dbReference type="NCBI Taxonomy" id="36881"/>
    <lineage>
        <taxon>Eukaryota</taxon>
        <taxon>Viridiplantae</taxon>
        <taxon>Chlorophyta</taxon>
        <taxon>Pyramimonadophyceae</taxon>
        <taxon>Pyramimonadales</taxon>
        <taxon>Pyramimonadaceae</taxon>
        <taxon>Cymbomonas</taxon>
    </lineage>
</organism>
<comment type="subcellular location">
    <subcellularLocation>
        <location evidence="1">Nucleus</location>
    </subcellularLocation>
</comment>